<gene>
    <name evidence="1" type="ORF">G7071_17285</name>
</gene>
<evidence type="ECO:0008006" key="3">
    <source>
        <dbReference type="Google" id="ProtNLM"/>
    </source>
</evidence>
<evidence type="ECO:0000313" key="1">
    <source>
        <dbReference type="EMBL" id="QIK76923.1"/>
    </source>
</evidence>
<protein>
    <recommendedName>
        <fullName evidence="3">DUF559 domain-containing protein</fullName>
    </recommendedName>
</protein>
<organism evidence="1 2">
    <name type="scientific">Nocardioides piscis</name>
    <dbReference type="NCBI Taxonomy" id="2714938"/>
    <lineage>
        <taxon>Bacteria</taxon>
        <taxon>Bacillati</taxon>
        <taxon>Actinomycetota</taxon>
        <taxon>Actinomycetes</taxon>
        <taxon>Propionibacteriales</taxon>
        <taxon>Nocardioidaceae</taxon>
        <taxon>Nocardioides</taxon>
    </lineage>
</organism>
<sequence>MADVGGWQLLLTNHGCFTALTGARIRGWMLPPLPPETPVFVAMQLDDPRPLRAGILTSRHPCAIPQDVISGLRCAIAPEVILACARWLSWVDLVVLIDSALHAGDVSVEAIRNVCTPRRRGRRKLLAALEWVDGRSESPWETLLRLLHVVVGIEVEPQVEIWDEAGEFVARADLLVTGTRSLHEFDGGHHRAPDQHRDDLRRERRLDGVGYVRRGYTASDVVQRPLGVLRDGDRAVGRAHDPARIRPWLASLQSSLYTPAGRAAFLERVTFPSATGGGQQ</sequence>
<evidence type="ECO:0000313" key="2">
    <source>
        <dbReference type="Proteomes" id="UP000502035"/>
    </source>
</evidence>
<name>A0A6G7YJJ8_9ACTN</name>
<reference evidence="1 2" key="1">
    <citation type="submission" date="2020-03" db="EMBL/GenBank/DDBJ databases">
        <title>Nocardioides sp. nov., isolated from fish.</title>
        <authorList>
            <person name="Hyun D.-W."/>
            <person name="Bae J.-W."/>
        </authorList>
    </citation>
    <scope>NUCLEOTIDE SEQUENCE [LARGE SCALE GENOMIC DNA]</scope>
    <source>
        <strain evidence="1 2">HDW12A</strain>
    </source>
</reference>
<dbReference type="KEGG" id="npi:G7071_17285"/>
<proteinExistence type="predicted"/>
<dbReference type="EMBL" id="CP049866">
    <property type="protein sequence ID" value="QIK76923.1"/>
    <property type="molecule type" value="Genomic_DNA"/>
</dbReference>
<keyword evidence="2" id="KW-1185">Reference proteome</keyword>
<accession>A0A6G7YJJ8</accession>
<dbReference type="RefSeq" id="WP_166320607.1">
    <property type="nucleotide sequence ID" value="NZ_CP049866.1"/>
</dbReference>
<dbReference type="AlphaFoldDB" id="A0A6G7YJJ8"/>
<dbReference type="Proteomes" id="UP000502035">
    <property type="component" value="Chromosome"/>
</dbReference>